<dbReference type="CDD" id="cd16444">
    <property type="entry name" value="LipB"/>
    <property type="match status" value="1"/>
</dbReference>
<proteinExistence type="inferred from homology"/>
<dbReference type="PROSITE" id="PS51733">
    <property type="entry name" value="BPL_LPL_CATALYTIC"/>
    <property type="match status" value="1"/>
</dbReference>
<keyword evidence="5" id="KW-0496">Mitochondrion</keyword>
<evidence type="ECO:0000259" key="9">
    <source>
        <dbReference type="PROSITE" id="PS51733"/>
    </source>
</evidence>
<feature type="binding site" evidence="7">
    <location>
        <begin position="84"/>
        <end position="91"/>
    </location>
    <ligand>
        <name>substrate</name>
    </ligand>
</feature>
<feature type="binding site" evidence="7">
    <location>
        <begin position="165"/>
        <end position="167"/>
    </location>
    <ligand>
        <name>substrate</name>
    </ligand>
</feature>
<dbReference type="InterPro" id="IPR000544">
    <property type="entry name" value="Octanoyltransferase"/>
</dbReference>
<dbReference type="InterPro" id="IPR004143">
    <property type="entry name" value="BPL_LPL_catalytic"/>
</dbReference>
<dbReference type="PANTHER" id="PTHR10993:SF7">
    <property type="entry name" value="LIPOYLTRANSFERASE 2, MITOCHONDRIAL-RELATED"/>
    <property type="match status" value="1"/>
</dbReference>
<organism evidence="10 11">
    <name type="scientific">Geodia barretti</name>
    <name type="common">Barrett's horny sponge</name>
    <dbReference type="NCBI Taxonomy" id="519541"/>
    <lineage>
        <taxon>Eukaryota</taxon>
        <taxon>Metazoa</taxon>
        <taxon>Porifera</taxon>
        <taxon>Demospongiae</taxon>
        <taxon>Heteroscleromorpha</taxon>
        <taxon>Tetractinellida</taxon>
        <taxon>Astrophorina</taxon>
        <taxon>Geodiidae</taxon>
        <taxon>Geodia</taxon>
    </lineage>
</organism>
<comment type="catalytic activity">
    <reaction evidence="5">
        <text>octanoyl-[ACP] + L-lysyl-[protein] = N(6)-octanoyl-L-lysyl-[protein] + holo-[ACP] + H(+)</text>
        <dbReference type="Rhea" id="RHEA:17665"/>
        <dbReference type="Rhea" id="RHEA-COMP:9636"/>
        <dbReference type="Rhea" id="RHEA-COMP:9685"/>
        <dbReference type="Rhea" id="RHEA-COMP:9752"/>
        <dbReference type="Rhea" id="RHEA-COMP:9928"/>
        <dbReference type="ChEBI" id="CHEBI:15378"/>
        <dbReference type="ChEBI" id="CHEBI:29969"/>
        <dbReference type="ChEBI" id="CHEBI:64479"/>
        <dbReference type="ChEBI" id="CHEBI:78463"/>
        <dbReference type="ChEBI" id="CHEBI:78809"/>
        <dbReference type="EC" id="2.3.1.181"/>
    </reaction>
</comment>
<dbReference type="HAMAP" id="MF_00013">
    <property type="entry name" value="LipB"/>
    <property type="match status" value="1"/>
</dbReference>
<comment type="pathway">
    <text evidence="1 5">Protein modification; protein lipoylation via endogenous pathway; protein N(6)-(lipoyl)lysine from octanoyl-[acyl-carrier-protein]: step 1/2.</text>
</comment>
<dbReference type="AlphaFoldDB" id="A0AA35TGJ6"/>
<evidence type="ECO:0000256" key="3">
    <source>
        <dbReference type="ARBA" id="ARBA00022679"/>
    </source>
</evidence>
<dbReference type="GO" id="GO:0033819">
    <property type="term" value="F:lipoyl(octanoyl) transferase activity"/>
    <property type="evidence" value="ECO:0007669"/>
    <property type="project" value="UniProtKB-EC"/>
</dbReference>
<dbReference type="GO" id="GO:0005739">
    <property type="term" value="C:mitochondrion"/>
    <property type="evidence" value="ECO:0007669"/>
    <property type="project" value="UniProtKB-SubCell"/>
</dbReference>
<accession>A0AA35TGJ6</accession>
<evidence type="ECO:0000256" key="2">
    <source>
        <dbReference type="ARBA" id="ARBA00007907"/>
    </source>
</evidence>
<sequence>MATLPSTDPAARDAVPELCRIVRLGTVPYREAWDLQVEIADRVRRGLTPDTLLLLEHPHTYTRGRLSPDTHLLLDQSAIVETDRGGLITYHGPGQLVAYPIVRLRGRGGPHWYVRTLEQVISNSLVEFGLATSTVDGLTGVWTADGRRKLAAIGVKIAGGVAYHGFAINVRADLSMFDAIIPCGIADRGVTSVAAELSGRAELLTVDTIADAVARHFCTAFGFKPTPDETGQ</sequence>
<feature type="domain" description="BPL/LPL catalytic" evidence="9">
    <location>
        <begin position="46"/>
        <end position="225"/>
    </location>
</feature>
<keyword evidence="3 5" id="KW-0808">Transferase</keyword>
<comment type="function">
    <text evidence="5">Catalyzes the transfer of endogenously produced octanoic acid from octanoyl-acyl-carrier-protein onto the lipoyl domains of lipoate-dependent enzymes. Lipoyl-ACP can also act as a substrate although octanoyl-ACP is likely to be the physiological substrate.</text>
</comment>
<evidence type="ECO:0000256" key="5">
    <source>
        <dbReference type="PIRNR" id="PIRNR016262"/>
    </source>
</evidence>
<gene>
    <name evidence="10" type="ORF">GBAR_LOCUS25816</name>
</gene>
<feature type="binding site" evidence="7">
    <location>
        <begin position="152"/>
        <end position="154"/>
    </location>
    <ligand>
        <name>substrate</name>
    </ligand>
</feature>
<evidence type="ECO:0000256" key="6">
    <source>
        <dbReference type="PIRSR" id="PIRSR016262-1"/>
    </source>
</evidence>
<dbReference type="GO" id="GO:0009249">
    <property type="term" value="P:protein lipoylation"/>
    <property type="evidence" value="ECO:0007669"/>
    <property type="project" value="InterPro"/>
</dbReference>
<evidence type="ECO:0000256" key="4">
    <source>
        <dbReference type="ARBA" id="ARBA00023315"/>
    </source>
</evidence>
<evidence type="ECO:0000313" key="11">
    <source>
        <dbReference type="Proteomes" id="UP001174909"/>
    </source>
</evidence>
<keyword evidence="4 5" id="KW-0012">Acyltransferase</keyword>
<comment type="subcellular location">
    <subcellularLocation>
        <location evidence="5">Mitochondrion</location>
    </subcellularLocation>
</comment>
<dbReference type="Proteomes" id="UP001174909">
    <property type="component" value="Unassembled WGS sequence"/>
</dbReference>
<reference evidence="10" key="1">
    <citation type="submission" date="2023-03" db="EMBL/GenBank/DDBJ databases">
        <authorList>
            <person name="Steffen K."/>
            <person name="Cardenas P."/>
        </authorList>
    </citation>
    <scope>NUCLEOTIDE SEQUENCE</scope>
</reference>
<name>A0AA35TGJ6_GEOBA</name>
<keyword evidence="11" id="KW-1185">Reference proteome</keyword>
<dbReference type="PANTHER" id="PTHR10993">
    <property type="entry name" value="OCTANOYLTRANSFERASE"/>
    <property type="match status" value="1"/>
</dbReference>
<dbReference type="PROSITE" id="PS01313">
    <property type="entry name" value="LIPB"/>
    <property type="match status" value="1"/>
</dbReference>
<feature type="active site" description="Acyl-thioester intermediate" evidence="6">
    <location>
        <position position="183"/>
    </location>
</feature>
<dbReference type="InterPro" id="IPR045864">
    <property type="entry name" value="aa-tRNA-synth_II/BPL/LPL"/>
</dbReference>
<evidence type="ECO:0000256" key="1">
    <source>
        <dbReference type="ARBA" id="ARBA00004821"/>
    </source>
</evidence>
<dbReference type="EC" id="2.3.1.181" evidence="5"/>
<dbReference type="Pfam" id="PF21948">
    <property type="entry name" value="LplA-B_cat"/>
    <property type="match status" value="1"/>
</dbReference>
<dbReference type="SUPFAM" id="SSF55681">
    <property type="entry name" value="Class II aaRS and biotin synthetases"/>
    <property type="match status" value="1"/>
</dbReference>
<dbReference type="InterPro" id="IPR020605">
    <property type="entry name" value="Octanoyltransferase_CS"/>
</dbReference>
<comment type="caution">
    <text evidence="10">The sequence shown here is derived from an EMBL/GenBank/DDBJ whole genome shotgun (WGS) entry which is preliminary data.</text>
</comment>
<evidence type="ECO:0000313" key="10">
    <source>
        <dbReference type="EMBL" id="CAI8046702.1"/>
    </source>
</evidence>
<protein>
    <recommendedName>
        <fullName evidence="5">Octanoyl-[acyl-carrier-protein]:protein N-octanoyltransferase LIPT2, mitochondrial</fullName>
        <ecNumber evidence="5">2.3.1.181</ecNumber>
    </recommendedName>
</protein>
<dbReference type="EMBL" id="CASHTH010003582">
    <property type="protein sequence ID" value="CAI8046702.1"/>
    <property type="molecule type" value="Genomic_DNA"/>
</dbReference>
<dbReference type="NCBIfam" id="TIGR00214">
    <property type="entry name" value="lipB"/>
    <property type="match status" value="1"/>
</dbReference>
<dbReference type="Gene3D" id="3.30.930.10">
    <property type="entry name" value="Bira Bifunctional Protein, Domain 2"/>
    <property type="match status" value="1"/>
</dbReference>
<evidence type="ECO:0000256" key="7">
    <source>
        <dbReference type="PIRSR" id="PIRSR016262-2"/>
    </source>
</evidence>
<evidence type="ECO:0000256" key="8">
    <source>
        <dbReference type="PIRSR" id="PIRSR016262-3"/>
    </source>
</evidence>
<dbReference type="PIRSF" id="PIRSF016262">
    <property type="entry name" value="LPLase"/>
    <property type="match status" value="1"/>
</dbReference>
<feature type="site" description="Lowers pKa of active site Cys" evidence="8">
    <location>
        <position position="149"/>
    </location>
</feature>
<dbReference type="NCBIfam" id="NF010925">
    <property type="entry name" value="PRK14345.1"/>
    <property type="match status" value="1"/>
</dbReference>
<comment type="similarity">
    <text evidence="2 5">Belongs to the LipB family.</text>
</comment>